<dbReference type="InterPro" id="IPR003653">
    <property type="entry name" value="Peptidase_C48_C"/>
</dbReference>
<name>A0ABC9GJN3_9POAL</name>
<evidence type="ECO:0000256" key="3">
    <source>
        <dbReference type="ARBA" id="ARBA00022801"/>
    </source>
</evidence>
<dbReference type="AlphaFoldDB" id="A0ABC9GJN3"/>
<feature type="coiled-coil region" evidence="5">
    <location>
        <begin position="146"/>
        <end position="173"/>
    </location>
</feature>
<dbReference type="Pfam" id="PF02902">
    <property type="entry name" value="Peptidase_C48"/>
    <property type="match status" value="1"/>
</dbReference>
<evidence type="ECO:0000256" key="1">
    <source>
        <dbReference type="ARBA" id="ARBA00005234"/>
    </source>
</evidence>
<evidence type="ECO:0000256" key="2">
    <source>
        <dbReference type="ARBA" id="ARBA00022670"/>
    </source>
</evidence>
<dbReference type="Proteomes" id="UP001497457">
    <property type="component" value="Chromosome 9rd"/>
</dbReference>
<protein>
    <recommendedName>
        <fullName evidence="6">Ubiquitin-like protease family profile domain-containing protein</fullName>
    </recommendedName>
</protein>
<evidence type="ECO:0000313" key="7">
    <source>
        <dbReference type="EMBL" id="CAL5094829.1"/>
    </source>
</evidence>
<reference evidence="8" key="1">
    <citation type="submission" date="2024-06" db="EMBL/GenBank/DDBJ databases">
        <authorList>
            <person name="Ryan C."/>
        </authorList>
    </citation>
    <scope>NUCLEOTIDE SEQUENCE [LARGE SCALE GENOMIC DNA]</scope>
</reference>
<accession>A0ABC9GJN3</accession>
<sequence length="273" mass="31774">MIQSHEFSTVKYIKSWPDCHLLVHIGLYTATKKDLHCLLHSSDYLNDEVSTTQHTYVLFQHLHQTGFHLPKQVMNAYIRILKAKPGIQQRKDGDAYLETTYNATKIRQDTAASLKDKGERSFSLSQTLKYLNHELVLDSMGTTSKRPELRKLLEGLQNRVNRLEELKLIKKHKWTNTQVDKWRLINCIPDAMQFDSSSCGLFTLKFMELWTGNILSSTFTQKDMINFRLKLAVILVNYPWNKVKGSPGYKPSNVEETYRLEHNEKKQNNNSLL</sequence>
<dbReference type="GO" id="GO:0006508">
    <property type="term" value="P:proteolysis"/>
    <property type="evidence" value="ECO:0007669"/>
    <property type="project" value="UniProtKB-KW"/>
</dbReference>
<dbReference type="GO" id="GO:0008234">
    <property type="term" value="F:cysteine-type peptidase activity"/>
    <property type="evidence" value="ECO:0007669"/>
    <property type="project" value="UniProtKB-KW"/>
</dbReference>
<evidence type="ECO:0000259" key="6">
    <source>
        <dbReference type="Pfam" id="PF02902"/>
    </source>
</evidence>
<dbReference type="InterPro" id="IPR038765">
    <property type="entry name" value="Papain-like_cys_pep_sf"/>
</dbReference>
<keyword evidence="8" id="KW-1185">Reference proteome</keyword>
<evidence type="ECO:0000313" key="8">
    <source>
        <dbReference type="Proteomes" id="UP001497457"/>
    </source>
</evidence>
<keyword evidence="2" id="KW-0645">Protease</keyword>
<reference evidence="7 8" key="2">
    <citation type="submission" date="2024-10" db="EMBL/GenBank/DDBJ databases">
        <authorList>
            <person name="Ryan C."/>
        </authorList>
    </citation>
    <scope>NUCLEOTIDE SEQUENCE [LARGE SCALE GENOMIC DNA]</scope>
</reference>
<evidence type="ECO:0000256" key="5">
    <source>
        <dbReference type="SAM" id="Coils"/>
    </source>
</evidence>
<keyword evidence="3" id="KW-0378">Hydrolase</keyword>
<dbReference type="Gene3D" id="3.40.395.10">
    <property type="entry name" value="Adenoviral Proteinase, Chain A"/>
    <property type="match status" value="1"/>
</dbReference>
<proteinExistence type="inferred from homology"/>
<keyword evidence="4" id="KW-0788">Thiol protease</keyword>
<evidence type="ECO:0000256" key="4">
    <source>
        <dbReference type="ARBA" id="ARBA00022807"/>
    </source>
</evidence>
<dbReference type="EMBL" id="OZ075119">
    <property type="protein sequence ID" value="CAL5094829.1"/>
    <property type="molecule type" value="Genomic_DNA"/>
</dbReference>
<organism evidence="7 8">
    <name type="scientific">Urochloa decumbens</name>
    <dbReference type="NCBI Taxonomy" id="240449"/>
    <lineage>
        <taxon>Eukaryota</taxon>
        <taxon>Viridiplantae</taxon>
        <taxon>Streptophyta</taxon>
        <taxon>Embryophyta</taxon>
        <taxon>Tracheophyta</taxon>
        <taxon>Spermatophyta</taxon>
        <taxon>Magnoliopsida</taxon>
        <taxon>Liliopsida</taxon>
        <taxon>Poales</taxon>
        <taxon>Poaceae</taxon>
        <taxon>PACMAD clade</taxon>
        <taxon>Panicoideae</taxon>
        <taxon>Panicodae</taxon>
        <taxon>Paniceae</taxon>
        <taxon>Melinidinae</taxon>
        <taxon>Urochloa</taxon>
    </lineage>
</organism>
<feature type="domain" description="Ubiquitin-like protease family profile" evidence="6">
    <location>
        <begin position="135"/>
        <end position="233"/>
    </location>
</feature>
<gene>
    <name evidence="7" type="ORF">URODEC1_LOCUS116060</name>
</gene>
<dbReference type="SUPFAM" id="SSF54001">
    <property type="entry name" value="Cysteine proteinases"/>
    <property type="match status" value="1"/>
</dbReference>
<comment type="similarity">
    <text evidence="1">Belongs to the peptidase C48 family.</text>
</comment>
<dbReference type="PANTHER" id="PTHR12606:SF155">
    <property type="entry name" value="OS04G0316900 PROTEIN"/>
    <property type="match status" value="1"/>
</dbReference>
<keyword evidence="5" id="KW-0175">Coiled coil</keyword>
<dbReference type="PANTHER" id="PTHR12606">
    <property type="entry name" value="SENTRIN/SUMO-SPECIFIC PROTEASE"/>
    <property type="match status" value="1"/>
</dbReference>